<dbReference type="Proteomes" id="UP001279410">
    <property type="component" value="Unassembled WGS sequence"/>
</dbReference>
<organism evidence="2 3">
    <name type="scientific">Lates japonicus</name>
    <name type="common">Japanese lates</name>
    <dbReference type="NCBI Taxonomy" id="270547"/>
    <lineage>
        <taxon>Eukaryota</taxon>
        <taxon>Metazoa</taxon>
        <taxon>Chordata</taxon>
        <taxon>Craniata</taxon>
        <taxon>Vertebrata</taxon>
        <taxon>Euteleostomi</taxon>
        <taxon>Actinopterygii</taxon>
        <taxon>Neopterygii</taxon>
        <taxon>Teleostei</taxon>
        <taxon>Neoteleostei</taxon>
        <taxon>Acanthomorphata</taxon>
        <taxon>Carangaria</taxon>
        <taxon>Carangaria incertae sedis</taxon>
        <taxon>Centropomidae</taxon>
        <taxon>Lates</taxon>
    </lineage>
</organism>
<keyword evidence="3" id="KW-1185">Reference proteome</keyword>
<gene>
    <name evidence="2" type="ORF">AKAME5_000748400</name>
</gene>
<feature type="compositionally biased region" description="Polar residues" evidence="1">
    <location>
        <begin position="74"/>
        <end position="93"/>
    </location>
</feature>
<accession>A0AAD3MJG4</accession>
<dbReference type="AlphaFoldDB" id="A0AAD3MJG4"/>
<name>A0AAD3MJG4_LATJO</name>
<protein>
    <submittedName>
        <fullName evidence="2">Zinc finger protein PLAG1</fullName>
    </submittedName>
</protein>
<dbReference type="EMBL" id="BRZM01000020">
    <property type="protein sequence ID" value="GLD54924.1"/>
    <property type="molecule type" value="Genomic_DNA"/>
</dbReference>
<proteinExistence type="predicted"/>
<sequence>MSTSVAATAGYSGLILSLMDFSFQLPSLTAYTTRPGQWGQGVAHSPSEAFAPLVQLPPQSSEGSEAAESPLQGLPSSFISNLSTPTTLPRSPS</sequence>
<reference evidence="2" key="1">
    <citation type="submission" date="2022-08" db="EMBL/GenBank/DDBJ databases">
        <title>Genome sequencing of akame (Lates japonicus).</title>
        <authorList>
            <person name="Hashiguchi Y."/>
            <person name="Takahashi H."/>
        </authorList>
    </citation>
    <scope>NUCLEOTIDE SEQUENCE</scope>
    <source>
        <strain evidence="2">Kochi</strain>
    </source>
</reference>
<evidence type="ECO:0000256" key="1">
    <source>
        <dbReference type="SAM" id="MobiDB-lite"/>
    </source>
</evidence>
<evidence type="ECO:0000313" key="2">
    <source>
        <dbReference type="EMBL" id="GLD54924.1"/>
    </source>
</evidence>
<feature type="region of interest" description="Disordered" evidence="1">
    <location>
        <begin position="49"/>
        <end position="93"/>
    </location>
</feature>
<comment type="caution">
    <text evidence="2">The sequence shown here is derived from an EMBL/GenBank/DDBJ whole genome shotgun (WGS) entry which is preliminary data.</text>
</comment>
<evidence type="ECO:0000313" key="3">
    <source>
        <dbReference type="Proteomes" id="UP001279410"/>
    </source>
</evidence>